<keyword evidence="2" id="KW-0472">Membrane</keyword>
<protein>
    <recommendedName>
        <fullName evidence="3">Integrase catalytic domain-containing protein</fullName>
    </recommendedName>
</protein>
<reference evidence="4 5" key="1">
    <citation type="submission" date="2024-02" db="EMBL/GenBank/DDBJ databases">
        <authorList>
            <person name="Chen Y."/>
            <person name="Shah S."/>
            <person name="Dougan E. K."/>
            <person name="Thang M."/>
            <person name="Chan C."/>
        </authorList>
    </citation>
    <scope>NUCLEOTIDE SEQUENCE [LARGE SCALE GENOMIC DNA]</scope>
</reference>
<feature type="region of interest" description="Disordered" evidence="1">
    <location>
        <begin position="216"/>
        <end position="242"/>
    </location>
</feature>
<feature type="region of interest" description="Disordered" evidence="1">
    <location>
        <begin position="716"/>
        <end position="742"/>
    </location>
</feature>
<dbReference type="SUPFAM" id="SSF53098">
    <property type="entry name" value="Ribonuclease H-like"/>
    <property type="match status" value="1"/>
</dbReference>
<feature type="transmembrane region" description="Helical" evidence="2">
    <location>
        <begin position="951"/>
        <end position="971"/>
    </location>
</feature>
<evidence type="ECO:0000256" key="1">
    <source>
        <dbReference type="SAM" id="MobiDB-lite"/>
    </source>
</evidence>
<dbReference type="EMBL" id="CAXAMN010023851">
    <property type="protein sequence ID" value="CAK9081538.1"/>
    <property type="molecule type" value="Genomic_DNA"/>
</dbReference>
<dbReference type="InterPro" id="IPR012337">
    <property type="entry name" value="RNaseH-like_sf"/>
</dbReference>
<comment type="caution">
    <text evidence="4">The sequence shown here is derived from an EMBL/GenBank/DDBJ whole genome shotgun (WGS) entry which is preliminary data.</text>
</comment>
<dbReference type="PROSITE" id="PS50994">
    <property type="entry name" value="INTEGRASE"/>
    <property type="match status" value="1"/>
</dbReference>
<evidence type="ECO:0000259" key="3">
    <source>
        <dbReference type="PROSITE" id="PS50994"/>
    </source>
</evidence>
<keyword evidence="5" id="KW-1185">Reference proteome</keyword>
<evidence type="ECO:0000256" key="2">
    <source>
        <dbReference type="SAM" id="Phobius"/>
    </source>
</evidence>
<dbReference type="InterPro" id="IPR036397">
    <property type="entry name" value="RNaseH_sf"/>
</dbReference>
<proteinExistence type="predicted"/>
<dbReference type="Gene3D" id="3.30.420.10">
    <property type="entry name" value="Ribonuclease H-like superfamily/Ribonuclease H"/>
    <property type="match status" value="1"/>
</dbReference>
<feature type="transmembrane region" description="Helical" evidence="2">
    <location>
        <begin position="1079"/>
        <end position="1098"/>
    </location>
</feature>
<accession>A0ABP0PZT4</accession>
<dbReference type="InterPro" id="IPR001584">
    <property type="entry name" value="Integrase_cat-core"/>
</dbReference>
<organism evidence="4 5">
    <name type="scientific">Durusdinium trenchii</name>
    <dbReference type="NCBI Taxonomy" id="1381693"/>
    <lineage>
        <taxon>Eukaryota</taxon>
        <taxon>Sar</taxon>
        <taxon>Alveolata</taxon>
        <taxon>Dinophyceae</taxon>
        <taxon>Suessiales</taxon>
        <taxon>Symbiodiniaceae</taxon>
        <taxon>Durusdinium</taxon>
    </lineage>
</organism>
<evidence type="ECO:0000313" key="5">
    <source>
        <dbReference type="Proteomes" id="UP001642484"/>
    </source>
</evidence>
<gene>
    <name evidence="4" type="ORF">CCMP2556_LOCUS39892</name>
</gene>
<feature type="transmembrane region" description="Helical" evidence="2">
    <location>
        <begin position="1110"/>
        <end position="1128"/>
    </location>
</feature>
<keyword evidence="2" id="KW-1133">Transmembrane helix</keyword>
<feature type="domain" description="Integrase catalytic" evidence="3">
    <location>
        <begin position="373"/>
        <end position="547"/>
    </location>
</feature>
<dbReference type="Proteomes" id="UP001642484">
    <property type="component" value="Unassembled WGS sequence"/>
</dbReference>
<evidence type="ECO:0000313" key="4">
    <source>
        <dbReference type="EMBL" id="CAK9081538.1"/>
    </source>
</evidence>
<keyword evidence="2" id="KW-0812">Transmembrane</keyword>
<name>A0ABP0PZT4_9DINO</name>
<feature type="transmembrane region" description="Helical" evidence="2">
    <location>
        <begin position="1197"/>
        <end position="1215"/>
    </location>
</feature>
<sequence>MEQMAAEDAYDTLFTRLGRGFKYDPLTELPDDFEQYFVRLQRKPHQTLQDYMNDYTRCERRLQIKKYIHFLLEEGFDIHNIPMFHCQKGFKYGNSMKETTDKCIVLPIFLGGRRIDVLPYVIKGTAPILIGRPLLEQLGLTVDYRQKLMKWPDSDWEPLPVGARGEHLLHLGKDIRKCLNDDPQQVLLPEDTESHVGEPLPQGIKSLLEEVMTAEDTLDVSKPQQEATSAHTRREDGAQEEEIGVVKRLQGHVLRKMEKKAEEACRAEEQVLRQSTTINKDSKCRVVWEVFGAGGRSRSSIAEDYPEKLAKKLAYLMQKDPTDDQIFAAEEDEDVEMPEAEPEIESKQHIEVLEHDKQHVLPKELFDDGAGPAGVPPAAGLTARVFGERLMADTAWIDTDDGRVCVMTLMDQATRYVAIRIMKSERSVDLVKGIERSWIKHFSIPKYIRVDEGKGFAAKYLRDWCSERNVILEIAPAESHNWMGSIERKHQVVRKSLEIYMQESAADTYSLTAGVFNPSFSPMNDPLDFNQIQAKRLAAQMAFLKADSDARLRRAMLQNFKKTKHYIVVGQLCYYWRIQRSGILQKNKWRGPARCVAEERDEDGKQIVLWLCHGTSLLRCSPHQVRPLVKDAGLHKPVDTKAALEDLKELRARSTTQFRDVLQQPEEYELEDLMDNEQDDLLEYEPSEAPIDREDEPVIIPDDEIPGAALMYQRGRSEEGRPMSSASPSTEVPECPSVTGEDQEMKNDIEEEVVVGLIIVHVDDLLMSFNMKDNEAVNKIQEIRKAFDFGKWQDLKQGEDIIYCGGRISKQQLAEMLKSGWLSIVHDENYVAARISMVVALSNVAQTAAQNMTEVGEQVDVVESFFADYAVDYAFIEVQAIEVKSREALPYILYTRATGEFTTLGILAFIVWICWRSELLRVIYEICSDVEDIALPQTAVQYLHSVENTHMHLFLTFLLYFLIMTMSLVIAQNIMKQWAASLEVYDRERRCFVSTRGKAGEASFNESQWSKDFLVIRQTFLDHLPKVARRWDFFDQKVGDVLKKHNIKLDDPDSLPEFLTPWFPFSHYVLENYRDMLDYMVEIHMLSLACLAIAQGFQAGIHRMKLDFEFSYVWIIGFTLIAIGLYWYTRKFHCELKEGKYLHGELPDAGWLQSSSFCQNLCVVLQVCLLVICFELTRPMAHPWPWSINLWQSVSHVITAAVVMPLAGLGLGHLLSRLAVALSCGTVSRTNVLRIVLILEQHLHGRSYLSCRKDLDLQQIPSLEAKAKGTRSTCDTLEVKAERVSM</sequence>
<feature type="transmembrane region" description="Helical" evidence="2">
    <location>
        <begin position="1157"/>
        <end position="1177"/>
    </location>
</feature>